<gene>
    <name evidence="1" type="ORF">NWP17_12500</name>
</gene>
<sequence>MTFVGVKKNLSVSDLLNLISELAIEPSYYFLRWSHQVSQDWETKPIDTDFPMLEGQMFNQQCELRWKRKPNDNYEILLLTVASEKPDLIKNLIKIGDNWQTKIRDAYIHDAKDQRFPKKLPPEITNIAQRYFIDPETAKVHFIALTIK</sequence>
<evidence type="ECO:0000313" key="1">
    <source>
        <dbReference type="EMBL" id="MDH6061246.1"/>
    </source>
</evidence>
<evidence type="ECO:0000313" key="2">
    <source>
        <dbReference type="Proteomes" id="UP001159387"/>
    </source>
</evidence>
<dbReference type="EMBL" id="JANQDH010000082">
    <property type="protein sequence ID" value="MDH6061246.1"/>
    <property type="molecule type" value="Genomic_DNA"/>
</dbReference>
<dbReference type="RefSeq" id="WP_280655228.1">
    <property type="nucleotide sequence ID" value="NZ_JANQDH010000082.1"/>
</dbReference>
<accession>A0AA43GTU1</accession>
<reference evidence="1 2" key="1">
    <citation type="journal article" date="2023" name="J. Phycol.">
        <title>Chrysosporum ovalisporum is synonymous with the true-branching cyanobacterium Umezakia natans (Nostocales/Aphanizomenonaceae).</title>
        <authorList>
            <person name="McGregor G.B."/>
            <person name="Sendall B.C."/>
            <person name="Niiyama Y."/>
            <person name="Tuji A."/>
            <person name="Willis A."/>
        </authorList>
    </citation>
    <scope>NUCLEOTIDE SEQUENCE [LARGE SCALE GENOMIC DNA]</scope>
    <source>
        <strain evidence="1 2">ANA360D</strain>
    </source>
</reference>
<dbReference type="Proteomes" id="UP001159387">
    <property type="component" value="Unassembled WGS sequence"/>
</dbReference>
<comment type="caution">
    <text evidence="1">The sequence shown here is derived from an EMBL/GenBank/DDBJ whole genome shotgun (WGS) entry which is preliminary data.</text>
</comment>
<name>A0AA43GTU1_9CYAN</name>
<proteinExistence type="predicted"/>
<keyword evidence="2" id="KW-1185">Reference proteome</keyword>
<dbReference type="AlphaFoldDB" id="A0AA43GTU1"/>
<protein>
    <submittedName>
        <fullName evidence="1">Uncharacterized protein</fullName>
    </submittedName>
</protein>
<organism evidence="1 2">
    <name type="scientific">Chrysosporum bergii ANA360D</name>
    <dbReference type="NCBI Taxonomy" id="617107"/>
    <lineage>
        <taxon>Bacteria</taxon>
        <taxon>Bacillati</taxon>
        <taxon>Cyanobacteriota</taxon>
        <taxon>Cyanophyceae</taxon>
        <taxon>Nostocales</taxon>
        <taxon>Nodulariaceae</taxon>
        <taxon>Chrysosporum</taxon>
    </lineage>
</organism>